<sequence>MHNTRKLQEARKDLTAQTLASSPEQAHSKLQEWMSACTAARLVPWLCRKLAATTSWVERVTAWSQSASADASMNAECGRAERQLAHTVPVVRGALNTPLGLLKDYCQGTAAQDAWQGLQLMAPLWQPELAAAVASATGSCGEYGRHLMRLRDGGARNPDAPQWEITGDSVRNSALFTCTGLAYASLGYHAVDVLLSTEPGAGGGASMPDEDRESTARRILDTLTKSELLPTAARAIMRSPAPNRSCVALVGRLLVHGGVEAPAEERGGVGGAGAAGEPPQRAQGPAASVSGSSGSRSGAGAGRRQGRQRGGQPEPQAALGGGAPERLHWGLPALEKELGRGIGNTWSAESSSGWLEQHHWGVGLGGAYGPSPSTHMDGILETVKFALERTPRAQSAAWGLALGVDAAAAEQARVVRGELQANPDDEAVDVMPEALRALVRIASPLATGGSLTALGAASEAELRAQLQRAGLAGSLDRALRLAFSAADAAVTNPAMRSLAEETAAVPSLVQQVLGTPLPVDALCGDGGVAVTLAKRARMLTRRLQQMAQEQESQRHEREGEQEEGVEREGDEDEGQEQEEGQGLELVVRAVQQLRFWRAVQQLLPAASTCLELVQRALSEAPEGSDAPPSPRLGEAATLLGRSVCLLTAQVLRQTMRKRFKADAELYTAAEAAMRTLLAGCRSDTLGVPSAPGAPPILVELATELAAHPELSARVREWLVPPRGDAEPGSGPGQVGIAWEAEAGAGVEAEAGERGCLEPFLRAVLAQRLSGDAAPRTLRSLLHRAAVEEDGAQEGAVDEARGSFRAHALSLLASGLAGAAAQADSRSAQAAVPYSDAGPPGSGAADLVEIQTPPGRHQDPSPEAAAFVAAPLPPPVDVPLAQVALPGLRVCAYPGCLSYGGPSEADLPLKLCARCQCVRYCGTGCQTAHWSEGHKLECRAKGAAAMH</sequence>
<dbReference type="Gene3D" id="6.10.140.2220">
    <property type="match status" value="1"/>
</dbReference>
<feature type="region of interest" description="Disordered" evidence="5">
    <location>
        <begin position="264"/>
        <end position="326"/>
    </location>
</feature>
<feature type="compositionally biased region" description="Acidic residues" evidence="5">
    <location>
        <begin position="559"/>
        <end position="581"/>
    </location>
</feature>
<evidence type="ECO:0000313" key="7">
    <source>
        <dbReference type="EMBL" id="KAG2501055.1"/>
    </source>
</evidence>
<evidence type="ECO:0000256" key="5">
    <source>
        <dbReference type="SAM" id="MobiDB-lite"/>
    </source>
</evidence>
<evidence type="ECO:0000313" key="8">
    <source>
        <dbReference type="Proteomes" id="UP000612055"/>
    </source>
</evidence>
<evidence type="ECO:0000256" key="4">
    <source>
        <dbReference type="PROSITE-ProRule" id="PRU00134"/>
    </source>
</evidence>
<dbReference type="SUPFAM" id="SSF144232">
    <property type="entry name" value="HIT/MYND zinc finger-like"/>
    <property type="match status" value="1"/>
</dbReference>
<dbReference type="GO" id="GO:0008270">
    <property type="term" value="F:zinc ion binding"/>
    <property type="evidence" value="ECO:0007669"/>
    <property type="project" value="UniProtKB-KW"/>
</dbReference>
<evidence type="ECO:0000259" key="6">
    <source>
        <dbReference type="PROSITE" id="PS50865"/>
    </source>
</evidence>
<keyword evidence="3" id="KW-0862">Zinc</keyword>
<feature type="domain" description="MYND-type" evidence="6">
    <location>
        <begin position="895"/>
        <end position="937"/>
    </location>
</feature>
<feature type="region of interest" description="Disordered" evidence="5">
    <location>
        <begin position="1"/>
        <end position="22"/>
    </location>
</feature>
<protein>
    <recommendedName>
        <fullName evidence="6">MYND-type domain-containing protein</fullName>
    </recommendedName>
</protein>
<accession>A0A836C5N0</accession>
<proteinExistence type="predicted"/>
<reference evidence="7" key="1">
    <citation type="journal article" date="2020" name="bioRxiv">
        <title>Comparative genomics of Chlamydomonas.</title>
        <authorList>
            <person name="Craig R.J."/>
            <person name="Hasan A.R."/>
            <person name="Ness R.W."/>
            <person name="Keightley P.D."/>
        </authorList>
    </citation>
    <scope>NUCLEOTIDE SEQUENCE</scope>
    <source>
        <strain evidence="7">CCAP 11/70</strain>
    </source>
</reference>
<dbReference type="AlphaFoldDB" id="A0A836C5N0"/>
<dbReference type="InterPro" id="IPR002893">
    <property type="entry name" value="Znf_MYND"/>
</dbReference>
<comment type="caution">
    <text evidence="7">The sequence shown here is derived from an EMBL/GenBank/DDBJ whole genome shotgun (WGS) entry which is preliminary data.</text>
</comment>
<keyword evidence="1" id="KW-0479">Metal-binding</keyword>
<dbReference type="Pfam" id="PF01753">
    <property type="entry name" value="zf-MYND"/>
    <property type="match status" value="1"/>
</dbReference>
<organism evidence="7 8">
    <name type="scientific">Edaphochlamys debaryana</name>
    <dbReference type="NCBI Taxonomy" id="47281"/>
    <lineage>
        <taxon>Eukaryota</taxon>
        <taxon>Viridiplantae</taxon>
        <taxon>Chlorophyta</taxon>
        <taxon>core chlorophytes</taxon>
        <taxon>Chlorophyceae</taxon>
        <taxon>CS clade</taxon>
        <taxon>Chlamydomonadales</taxon>
        <taxon>Chlamydomonadales incertae sedis</taxon>
        <taxon>Edaphochlamys</taxon>
    </lineage>
</organism>
<evidence type="ECO:0000256" key="2">
    <source>
        <dbReference type="ARBA" id="ARBA00022771"/>
    </source>
</evidence>
<dbReference type="EMBL" id="JAEHOE010000002">
    <property type="protein sequence ID" value="KAG2501055.1"/>
    <property type="molecule type" value="Genomic_DNA"/>
</dbReference>
<dbReference type="OrthoDB" id="534422at2759"/>
<keyword evidence="8" id="KW-1185">Reference proteome</keyword>
<dbReference type="PROSITE" id="PS50865">
    <property type="entry name" value="ZF_MYND_2"/>
    <property type="match status" value="1"/>
</dbReference>
<feature type="compositionally biased region" description="Basic and acidic residues" evidence="5">
    <location>
        <begin position="1"/>
        <end position="14"/>
    </location>
</feature>
<evidence type="ECO:0000256" key="3">
    <source>
        <dbReference type="ARBA" id="ARBA00022833"/>
    </source>
</evidence>
<gene>
    <name evidence="7" type="ORF">HYH03_000874</name>
</gene>
<feature type="region of interest" description="Disordered" evidence="5">
    <location>
        <begin position="829"/>
        <end position="860"/>
    </location>
</feature>
<keyword evidence="2 4" id="KW-0863">Zinc-finger</keyword>
<name>A0A836C5N0_9CHLO</name>
<evidence type="ECO:0000256" key="1">
    <source>
        <dbReference type="ARBA" id="ARBA00022723"/>
    </source>
</evidence>
<feature type="region of interest" description="Disordered" evidence="5">
    <location>
        <begin position="543"/>
        <end position="581"/>
    </location>
</feature>
<feature type="compositionally biased region" description="Low complexity" evidence="5">
    <location>
        <begin position="275"/>
        <end position="296"/>
    </location>
</feature>
<dbReference type="Proteomes" id="UP000612055">
    <property type="component" value="Unassembled WGS sequence"/>
</dbReference>